<dbReference type="InterPro" id="IPR046349">
    <property type="entry name" value="C1-like_sf"/>
</dbReference>
<keyword evidence="14" id="KW-0106">Calcium</keyword>
<dbReference type="FunFam" id="1.10.238.110:FF:000003">
    <property type="entry name" value="Diacylglycerol kinase"/>
    <property type="match status" value="1"/>
</dbReference>
<keyword evidence="15 28" id="KW-0067">ATP-binding</keyword>
<dbReference type="SMART" id="SM00045">
    <property type="entry name" value="DAGKa"/>
    <property type="match status" value="1"/>
</dbReference>
<dbReference type="InterPro" id="IPR037607">
    <property type="entry name" value="DGK"/>
</dbReference>
<evidence type="ECO:0000256" key="12">
    <source>
        <dbReference type="ARBA" id="ARBA00022777"/>
    </source>
</evidence>
<keyword evidence="18" id="KW-0472">Membrane</keyword>
<evidence type="ECO:0000256" key="6">
    <source>
        <dbReference type="ARBA" id="ARBA00022553"/>
    </source>
</evidence>
<dbReference type="Pfam" id="PF00781">
    <property type="entry name" value="DAGK_cat"/>
    <property type="match status" value="1"/>
</dbReference>
<dbReference type="Gene3D" id="2.60.200.40">
    <property type="match status" value="2"/>
</dbReference>
<evidence type="ECO:0000259" key="31">
    <source>
        <dbReference type="PROSITE" id="PS50146"/>
    </source>
</evidence>
<dbReference type="PANTHER" id="PTHR11255:SF32">
    <property type="entry name" value="DIACYLGLYCEROL KINASE BETA"/>
    <property type="match status" value="1"/>
</dbReference>
<dbReference type="GO" id="GO:0007200">
    <property type="term" value="P:phospholipase C-activating G protein-coupled receptor signaling pathway"/>
    <property type="evidence" value="ECO:0007669"/>
    <property type="project" value="InterPro"/>
</dbReference>
<keyword evidence="33" id="KW-1185">Reference proteome</keyword>
<dbReference type="RefSeq" id="XP_024622821.1">
    <property type="nucleotide sequence ID" value="XM_024767053.1"/>
</dbReference>
<dbReference type="KEGG" id="nasi:112414539"/>
<evidence type="ECO:0000256" key="18">
    <source>
        <dbReference type="ARBA" id="ARBA00023136"/>
    </source>
</evidence>
<evidence type="ECO:0000256" key="20">
    <source>
        <dbReference type="ARBA" id="ARBA00023371"/>
    </source>
</evidence>
<dbReference type="SUPFAM" id="SSF47473">
    <property type="entry name" value="EF-hand"/>
    <property type="match status" value="2"/>
</dbReference>
<dbReference type="Gene3D" id="1.10.238.10">
    <property type="entry name" value="EF-hand"/>
    <property type="match status" value="1"/>
</dbReference>
<keyword evidence="4" id="KW-1003">Cell membrane</keyword>
<dbReference type="InterPro" id="IPR002219">
    <property type="entry name" value="PKC_DAG/PE"/>
</dbReference>
<evidence type="ECO:0000256" key="22">
    <source>
        <dbReference type="ARBA" id="ARBA00023400"/>
    </source>
</evidence>
<keyword evidence="8" id="KW-0479">Metal-binding</keyword>
<protein>
    <recommendedName>
        <fullName evidence="28">Diacylglycerol kinase</fullName>
        <shortName evidence="28">DAG kinase</shortName>
        <ecNumber evidence="28">2.7.1.107</ecNumber>
    </recommendedName>
</protein>
<evidence type="ECO:0000256" key="14">
    <source>
        <dbReference type="ARBA" id="ARBA00022837"/>
    </source>
</evidence>
<evidence type="ECO:0000256" key="17">
    <source>
        <dbReference type="ARBA" id="ARBA00023098"/>
    </source>
</evidence>
<evidence type="ECO:0000256" key="8">
    <source>
        <dbReference type="ARBA" id="ARBA00022723"/>
    </source>
</evidence>
<evidence type="ECO:0000256" key="29">
    <source>
        <dbReference type="SAM" id="MobiDB-lite"/>
    </source>
</evidence>
<dbReference type="GO" id="GO:0005737">
    <property type="term" value="C:cytoplasm"/>
    <property type="evidence" value="ECO:0007669"/>
    <property type="project" value="UniProtKB-SubCell"/>
</dbReference>
<dbReference type="FunFam" id="1.10.238.110:FF:000001">
    <property type="entry name" value="Diacylglycerol kinase"/>
    <property type="match status" value="1"/>
</dbReference>
<evidence type="ECO:0000256" key="19">
    <source>
        <dbReference type="ARBA" id="ARBA00023257"/>
    </source>
</evidence>
<dbReference type="InParanoid" id="A0A341D735"/>
<gene>
    <name evidence="34" type="primary">DGKB</name>
</gene>
<dbReference type="SUPFAM" id="SSF111331">
    <property type="entry name" value="NAD kinase/diacylglycerol kinase-like"/>
    <property type="match status" value="1"/>
</dbReference>
<evidence type="ECO:0000256" key="21">
    <source>
        <dbReference type="ARBA" id="ARBA00023395"/>
    </source>
</evidence>
<evidence type="ECO:0000256" key="16">
    <source>
        <dbReference type="ARBA" id="ARBA00023018"/>
    </source>
</evidence>
<evidence type="ECO:0000256" key="13">
    <source>
        <dbReference type="ARBA" id="ARBA00022833"/>
    </source>
</evidence>
<evidence type="ECO:0000256" key="2">
    <source>
        <dbReference type="ARBA" id="ARBA00005175"/>
    </source>
</evidence>
<evidence type="ECO:0000256" key="24">
    <source>
        <dbReference type="ARBA" id="ARBA00046309"/>
    </source>
</evidence>
<dbReference type="InterPro" id="IPR047470">
    <property type="entry name" value="C1_DGKbeta_rpt2"/>
</dbReference>
<evidence type="ECO:0000313" key="34">
    <source>
        <dbReference type="RefSeq" id="XP_024622821.1"/>
    </source>
</evidence>
<keyword evidence="11" id="KW-0863">Zinc-finger</keyword>
<dbReference type="InterPro" id="IPR001206">
    <property type="entry name" value="Diacylglycerol_kinase_cat_dom"/>
</dbReference>
<dbReference type="PROSITE" id="PS50146">
    <property type="entry name" value="DAGK"/>
    <property type="match status" value="1"/>
</dbReference>
<dbReference type="GO" id="GO:0005524">
    <property type="term" value="F:ATP binding"/>
    <property type="evidence" value="ECO:0007669"/>
    <property type="project" value="UniProtKB-KW"/>
</dbReference>
<feature type="domain" description="DAGKc" evidence="31">
    <location>
        <begin position="433"/>
        <end position="567"/>
    </location>
</feature>
<comment type="similarity">
    <text evidence="3 28">Belongs to the eukaryotic diacylglycerol kinase family.</text>
</comment>
<dbReference type="InterPro" id="IPR016064">
    <property type="entry name" value="NAD/diacylglycerol_kinase_sf"/>
</dbReference>
<dbReference type="FunFam" id="3.30.60.20:FF:000013">
    <property type="entry name" value="Diacylglycerol kinase"/>
    <property type="match status" value="1"/>
</dbReference>
<evidence type="ECO:0000256" key="11">
    <source>
        <dbReference type="ARBA" id="ARBA00022771"/>
    </source>
</evidence>
<dbReference type="SMART" id="SM00109">
    <property type="entry name" value="C1"/>
    <property type="match status" value="2"/>
</dbReference>
<dbReference type="UniPathway" id="UPA00230"/>
<dbReference type="FunFam" id="3.40.50.10330:FF:000003">
    <property type="entry name" value="Diacylglycerol kinase"/>
    <property type="match status" value="1"/>
</dbReference>
<evidence type="ECO:0000256" key="23">
    <source>
        <dbReference type="ARBA" id="ARBA00023411"/>
    </source>
</evidence>
<dbReference type="GeneID" id="112414539"/>
<dbReference type="Pfam" id="PF00130">
    <property type="entry name" value="C1_1"/>
    <property type="match status" value="2"/>
</dbReference>
<dbReference type="InterPro" id="IPR000756">
    <property type="entry name" value="Diacylglycerol_kin_accessory"/>
</dbReference>
<name>A0A341D735_NEOAA</name>
<dbReference type="SUPFAM" id="SSF57889">
    <property type="entry name" value="Cysteine-rich domain"/>
    <property type="match status" value="2"/>
</dbReference>
<evidence type="ECO:0000256" key="1">
    <source>
        <dbReference type="ARBA" id="ARBA00004496"/>
    </source>
</evidence>
<dbReference type="CDD" id="cd20891">
    <property type="entry name" value="C1_DGKbeta_rpt2"/>
    <property type="match status" value="1"/>
</dbReference>
<evidence type="ECO:0000256" key="28">
    <source>
        <dbReference type="RuleBase" id="RU361128"/>
    </source>
</evidence>
<dbReference type="InterPro" id="IPR047471">
    <property type="entry name" value="C1_DGKbeta-like_rpt1"/>
</dbReference>
<organism evidence="33 34">
    <name type="scientific">Neophocaena asiaeorientalis asiaeorientalis</name>
    <name type="common">Yangtze finless porpoise</name>
    <name type="synonym">Neophocaena phocaenoides subsp. asiaeorientalis</name>
    <dbReference type="NCBI Taxonomy" id="1706337"/>
    <lineage>
        <taxon>Eukaryota</taxon>
        <taxon>Metazoa</taxon>
        <taxon>Chordata</taxon>
        <taxon>Craniata</taxon>
        <taxon>Vertebrata</taxon>
        <taxon>Euteleostomi</taxon>
        <taxon>Mammalia</taxon>
        <taxon>Eutheria</taxon>
        <taxon>Laurasiatheria</taxon>
        <taxon>Artiodactyla</taxon>
        <taxon>Whippomorpha</taxon>
        <taxon>Cetacea</taxon>
        <taxon>Odontoceti</taxon>
        <taxon>Phocoenidae</taxon>
        <taxon>Neophocaena</taxon>
    </lineage>
</organism>
<feature type="domain" description="Phorbol-ester/DAG-type" evidence="30">
    <location>
        <begin position="308"/>
        <end position="357"/>
    </location>
</feature>
<keyword evidence="5" id="KW-0963">Cytoplasm</keyword>
<comment type="pathway">
    <text evidence="2">Lipid metabolism; glycerolipid metabolism.</text>
</comment>
<comment type="pathway">
    <text evidence="27">Glycerolipid metabolism.</text>
</comment>
<dbReference type="Gene3D" id="3.30.60.20">
    <property type="match status" value="2"/>
</dbReference>
<dbReference type="CDD" id="cd00051">
    <property type="entry name" value="EFh"/>
    <property type="match status" value="1"/>
</dbReference>
<comment type="catalytic activity">
    <reaction evidence="23">
        <text>a 1,2-diacyl-sn-glycerol + ATP = a 1,2-diacyl-sn-glycero-3-phosphate + ADP + H(+)</text>
        <dbReference type="Rhea" id="RHEA:10272"/>
        <dbReference type="ChEBI" id="CHEBI:15378"/>
        <dbReference type="ChEBI" id="CHEBI:17815"/>
        <dbReference type="ChEBI" id="CHEBI:30616"/>
        <dbReference type="ChEBI" id="CHEBI:58608"/>
        <dbReference type="ChEBI" id="CHEBI:456216"/>
        <dbReference type="EC" id="2.7.1.107"/>
    </reaction>
    <physiologicalReaction direction="left-to-right" evidence="23">
        <dbReference type="Rhea" id="RHEA:10273"/>
    </physiologicalReaction>
</comment>
<dbReference type="GO" id="GO:0045211">
    <property type="term" value="C:postsynaptic membrane"/>
    <property type="evidence" value="ECO:0007669"/>
    <property type="project" value="UniProtKB-SubCell"/>
</dbReference>
<dbReference type="InterPro" id="IPR002048">
    <property type="entry name" value="EF_hand_dom"/>
</dbReference>
<evidence type="ECO:0000256" key="25">
    <source>
        <dbReference type="ARBA" id="ARBA00051629"/>
    </source>
</evidence>
<dbReference type="Pfam" id="PF00609">
    <property type="entry name" value="DAGK_acc"/>
    <property type="match status" value="1"/>
</dbReference>
<comment type="catalytic activity">
    <reaction evidence="25">
        <text>1-octadecanoyl-2-(9Z,12Z)-octadecadienoyl-sn-glycerol + ATP = 1-octadecanoyl-2-(9Z,12Z-octadecadienoyl)-sn-glycero-3-phosphate + ADP + H(+)</text>
        <dbReference type="Rhea" id="RHEA:40339"/>
        <dbReference type="ChEBI" id="CHEBI:15378"/>
        <dbReference type="ChEBI" id="CHEBI:30616"/>
        <dbReference type="ChEBI" id="CHEBI:77097"/>
        <dbReference type="ChEBI" id="CHEBI:77098"/>
        <dbReference type="ChEBI" id="CHEBI:456216"/>
    </reaction>
    <physiologicalReaction direction="left-to-right" evidence="25">
        <dbReference type="Rhea" id="RHEA:40340"/>
    </physiologicalReaction>
</comment>
<keyword evidence="7 28" id="KW-0808">Transferase</keyword>
<keyword evidence="12 28" id="KW-0418">Kinase</keyword>
<dbReference type="SMART" id="SM00054">
    <property type="entry name" value="EFh"/>
    <property type="match status" value="2"/>
</dbReference>
<evidence type="ECO:0000256" key="7">
    <source>
        <dbReference type="ARBA" id="ARBA00022679"/>
    </source>
</evidence>
<dbReference type="CDD" id="cd20845">
    <property type="entry name" value="C1_DGKbeta_rpt1"/>
    <property type="match status" value="1"/>
</dbReference>
<dbReference type="InterPro" id="IPR038199">
    <property type="entry name" value="DGK_typeI_N_sf"/>
</dbReference>
<keyword evidence="13" id="KW-0862">Zinc</keyword>
<dbReference type="PROSITE" id="PS00018">
    <property type="entry name" value="EF_HAND_1"/>
    <property type="match status" value="2"/>
</dbReference>
<dbReference type="SMART" id="SM00046">
    <property type="entry name" value="DAGKc"/>
    <property type="match status" value="1"/>
</dbReference>
<feature type="domain" description="EF-hand" evidence="32">
    <location>
        <begin position="193"/>
        <end position="228"/>
    </location>
</feature>
<comment type="catalytic activity">
    <reaction evidence="20">
        <text>1,2-di-(9Z-octadecenoyl)-sn-glycerol + ATP = 1,2-di-(9Z-octadecenoyl)-sn-glycero-3-phosphate + ADP + H(+)</text>
        <dbReference type="Rhea" id="RHEA:40327"/>
        <dbReference type="ChEBI" id="CHEBI:15378"/>
        <dbReference type="ChEBI" id="CHEBI:30616"/>
        <dbReference type="ChEBI" id="CHEBI:52333"/>
        <dbReference type="ChEBI" id="CHEBI:74546"/>
        <dbReference type="ChEBI" id="CHEBI:456216"/>
    </reaction>
    <physiologicalReaction direction="left-to-right" evidence="20">
        <dbReference type="Rhea" id="RHEA:40328"/>
    </physiologicalReaction>
</comment>
<dbReference type="GO" id="GO:0005509">
    <property type="term" value="F:calcium ion binding"/>
    <property type="evidence" value="ECO:0007669"/>
    <property type="project" value="InterPro"/>
</dbReference>
<keyword evidence="10 28" id="KW-0547">Nucleotide-binding</keyword>
<feature type="compositionally biased region" description="Basic residues" evidence="29">
    <location>
        <begin position="677"/>
        <end position="686"/>
    </location>
</feature>
<dbReference type="PROSITE" id="PS00479">
    <property type="entry name" value="ZF_DAG_PE_1"/>
    <property type="match status" value="1"/>
</dbReference>
<dbReference type="GO" id="GO:0046486">
    <property type="term" value="P:glycerolipid metabolic process"/>
    <property type="evidence" value="ECO:0007669"/>
    <property type="project" value="UniProtKB-UniPathway"/>
</dbReference>
<accession>A0A341D735</accession>
<comment type="catalytic activity">
    <reaction evidence="21">
        <text>1,2-didecanoyl-sn-glycerol + ATP = 1,2-didecanoyl-sn-glycero-3-phosphate + ADP + H(+)</text>
        <dbReference type="Rhea" id="RHEA:43428"/>
        <dbReference type="ChEBI" id="CHEBI:15378"/>
        <dbReference type="ChEBI" id="CHEBI:18155"/>
        <dbReference type="ChEBI" id="CHEBI:30616"/>
        <dbReference type="ChEBI" id="CHEBI:78227"/>
        <dbReference type="ChEBI" id="CHEBI:456216"/>
    </reaction>
    <physiologicalReaction direction="left-to-right" evidence="21">
        <dbReference type="Rhea" id="RHEA:43429"/>
    </physiologicalReaction>
</comment>
<keyword evidence="16" id="KW-0770">Synapse</keyword>
<keyword evidence="17" id="KW-0443">Lipid metabolism</keyword>
<evidence type="ECO:0000259" key="32">
    <source>
        <dbReference type="PROSITE" id="PS50222"/>
    </source>
</evidence>
<evidence type="ECO:0000256" key="4">
    <source>
        <dbReference type="ARBA" id="ARBA00022475"/>
    </source>
</evidence>
<dbReference type="Gene3D" id="1.10.238.110">
    <property type="entry name" value="Diacylglycerol kinase alpha"/>
    <property type="match status" value="2"/>
</dbReference>
<reference evidence="34" key="1">
    <citation type="submission" date="2025-08" db="UniProtKB">
        <authorList>
            <consortium name="RefSeq"/>
        </authorList>
    </citation>
    <scope>IDENTIFICATION</scope>
    <source>
        <tissue evidence="34">Meat</tissue>
    </source>
</reference>
<dbReference type="InterPro" id="IPR029477">
    <property type="entry name" value="DAG_kinase_typeI_N"/>
</dbReference>
<keyword evidence="6" id="KW-0597">Phosphoprotein</keyword>
<evidence type="ECO:0000259" key="30">
    <source>
        <dbReference type="PROSITE" id="PS50081"/>
    </source>
</evidence>
<evidence type="ECO:0000256" key="26">
    <source>
        <dbReference type="ARBA" id="ARBA00053947"/>
    </source>
</evidence>
<evidence type="ECO:0000256" key="27">
    <source>
        <dbReference type="ARBA" id="ARBA00060536"/>
    </source>
</evidence>
<dbReference type="Pfam" id="PF13499">
    <property type="entry name" value="EF-hand_7"/>
    <property type="match status" value="1"/>
</dbReference>
<comment type="catalytic activity">
    <reaction evidence="22">
        <text>1-octadecanoyl-2-(5Z,8Z,11Z,14Z-eicosatetraenoyl)-sn-glycerol + ATP = 1-octadecanoyl-2-(5Z,8Z,11Z,14Z-eicosatetraenoyl)-sn-glycero-3-phosphate + ADP + H(+)</text>
        <dbReference type="Rhea" id="RHEA:40323"/>
        <dbReference type="ChEBI" id="CHEBI:15378"/>
        <dbReference type="ChEBI" id="CHEBI:30616"/>
        <dbReference type="ChEBI" id="CHEBI:75728"/>
        <dbReference type="ChEBI" id="CHEBI:77091"/>
        <dbReference type="ChEBI" id="CHEBI:456216"/>
    </reaction>
    <physiologicalReaction direction="left-to-right" evidence="22">
        <dbReference type="Rhea" id="RHEA:40324"/>
    </physiologicalReaction>
</comment>
<dbReference type="Gene3D" id="3.40.50.10330">
    <property type="entry name" value="Probable inorganic polyphosphate/atp-NAD kinase, domain 1"/>
    <property type="match status" value="1"/>
</dbReference>
<dbReference type="AlphaFoldDB" id="A0A341D735"/>
<dbReference type="Proteomes" id="UP000252040">
    <property type="component" value="Unplaced"/>
</dbReference>
<sequence>MTNQEKWVHLSPSEFSQLQKYAEYSTKKLKDVLEEFHGNGVLAKYNPEGKQDILKQTIDFEGFKLFMKTFLEAELPDDFTTHLFMSFSNKFPHSSPMVKSKPALLSGGLRMNKGAITSPRTSPANTCSPEVIHLKDIVCYLSLLERGRPEDKLEFMFRLYDTDGNGFLDSSELENIISQMMHVAEYLEWDVTELNPILHEMMEEIDYDHDGTVSLEEWIQGGMTTIPLLVLLGLENNVKDDGQHVWRLKHFNKPAYCNLCLNMLIGVGKQGLCCSFCKYTVHERCVARAPPSCIKTYVKSKKNTDVMHHYWVEGNCPTKCDKCHKTVKCYQGLTGLHCVWCQITLHNKCASHLKPECDCGPLKDHILPPTTICPVVLQTLPTSGVSVPEERQATVKKEKGGSQLSNKVIDKNKMQRANSVTVDGQGLQITPVPGTHPLLVFVNPKSGGKQGERIYRKFQYLLNPRQVYSLAGNGPMPGLNFFRDVPDFRVLACGGDGTVGWILDCIEKANVVKHPPVAILPLGTGNDLARCLRWGGGYEGENLMKILKDIENSTEIMLDRWKFEVIPNDKDEKGDPVPYSIINNYFSIGVDASIAHRFHIMREKHPEKFNSRMKNKFWYFEFGTSETFSATCKKLHESVEIECDGVQIDLINISLEGIAILNIPSMHGGSNLWGESKKRRSHRRTEKKGSDKRTTLTDAKELKFASQDLSDQLLEVVGLEGAMEMGQIYTGLKSAGRRLAQCSSVVIRTSKSLPMQIDGEPWMQTPCTIKIMHKNQAPMLMGPPPKTGLFCSLIKRTRNRSKE</sequence>
<dbReference type="FunCoup" id="A0A341D735">
    <property type="interactions" value="701"/>
</dbReference>
<evidence type="ECO:0000256" key="3">
    <source>
        <dbReference type="ARBA" id="ARBA00009280"/>
    </source>
</evidence>
<keyword evidence="19" id="KW-0628">Postsynaptic cell membrane</keyword>
<dbReference type="STRING" id="1706337.A0A341D735"/>
<feature type="domain" description="Phorbol-ester/DAG-type" evidence="30">
    <location>
        <begin position="243"/>
        <end position="293"/>
    </location>
</feature>
<dbReference type="GO" id="GO:0004143">
    <property type="term" value="F:ATP-dependent diacylglycerol kinase activity"/>
    <property type="evidence" value="ECO:0007669"/>
    <property type="project" value="UniProtKB-EC"/>
</dbReference>
<feature type="domain" description="EF-hand" evidence="32">
    <location>
        <begin position="148"/>
        <end position="183"/>
    </location>
</feature>
<dbReference type="InterPro" id="IPR018247">
    <property type="entry name" value="EF_Hand_1_Ca_BS"/>
</dbReference>
<comment type="function">
    <text evidence="26">Diacylglycerol kinase that converts diacylglycerol/DAG into phosphatidic acid/phosphatidate/PA and regulates the respective levels of these two bioactive lipids. Thereby, acts as a central switch between the signaling pathways activated by these second messengers with different cellular targets and opposite effects in numerous biological processes. Has a higher activity with long-chain diacylglycerols like 1,2-di-(9Z-octadecenoyl)-sn-glycerol compared to 1,2-didecanoyl-sn-glycerol. Specifically expressed in brain, it regulates neuron-specific morphological changes including neurite branching and neurite spine formation.</text>
</comment>
<dbReference type="InterPro" id="IPR011992">
    <property type="entry name" value="EF-hand-dom_pair"/>
</dbReference>
<dbReference type="FunFam" id="1.10.238.10:FF:000017">
    <property type="entry name" value="Diacylglycerol kinase"/>
    <property type="match status" value="1"/>
</dbReference>
<dbReference type="PROSITE" id="PS50081">
    <property type="entry name" value="ZF_DAG_PE_2"/>
    <property type="match status" value="2"/>
</dbReference>
<feature type="region of interest" description="Disordered" evidence="29">
    <location>
        <begin position="672"/>
        <end position="694"/>
    </location>
</feature>
<dbReference type="EC" id="2.7.1.107" evidence="28"/>
<dbReference type="FunFam" id="3.30.60.20:FF:000016">
    <property type="entry name" value="Diacylglycerol kinase"/>
    <property type="match status" value="1"/>
</dbReference>
<dbReference type="GO" id="GO:0008270">
    <property type="term" value="F:zinc ion binding"/>
    <property type="evidence" value="ECO:0007669"/>
    <property type="project" value="UniProtKB-KW"/>
</dbReference>
<dbReference type="CTD" id="1607"/>
<dbReference type="InterPro" id="IPR017438">
    <property type="entry name" value="ATP-NAD_kinase_N"/>
</dbReference>
<evidence type="ECO:0000256" key="5">
    <source>
        <dbReference type="ARBA" id="ARBA00022490"/>
    </source>
</evidence>
<evidence type="ECO:0000256" key="15">
    <source>
        <dbReference type="ARBA" id="ARBA00022840"/>
    </source>
</evidence>
<dbReference type="PROSITE" id="PS50222">
    <property type="entry name" value="EF_HAND_2"/>
    <property type="match status" value="2"/>
</dbReference>
<evidence type="ECO:0000256" key="9">
    <source>
        <dbReference type="ARBA" id="ARBA00022737"/>
    </source>
</evidence>
<evidence type="ECO:0000313" key="33">
    <source>
        <dbReference type="Proteomes" id="UP000252040"/>
    </source>
</evidence>
<keyword evidence="9" id="KW-0677">Repeat</keyword>
<dbReference type="PANTHER" id="PTHR11255">
    <property type="entry name" value="DIACYLGLYCEROL KINASE"/>
    <property type="match status" value="1"/>
</dbReference>
<proteinExistence type="inferred from homology"/>
<dbReference type="Pfam" id="PF14513">
    <property type="entry name" value="DAG_kinase_N"/>
    <property type="match status" value="1"/>
</dbReference>
<dbReference type="FunFam" id="2.60.200.40:FF:000003">
    <property type="entry name" value="Diacylglycerol kinase"/>
    <property type="match status" value="1"/>
</dbReference>
<comment type="subcellular location">
    <subcellularLocation>
        <location evidence="1">Cytoplasm</location>
    </subcellularLocation>
    <subcellularLocation>
        <location evidence="24">Postsynaptic cell membrane</location>
        <topology evidence="24">Peripheral membrane protein</topology>
    </subcellularLocation>
</comment>
<evidence type="ECO:0000256" key="10">
    <source>
        <dbReference type="ARBA" id="ARBA00022741"/>
    </source>
</evidence>